<reference evidence="3 4" key="1">
    <citation type="submission" date="2018-10" db="EMBL/GenBank/DDBJ databases">
        <title>Natrarchaeobius chitinivorans gen. nov., sp. nov., and Natrarchaeobius haloalkaliphilus sp. nov., alkaliphilic, chitin-utilizing haloarchaea from hypersaline alkaline lakes.</title>
        <authorList>
            <person name="Sorokin D.Y."/>
            <person name="Elcheninov A.G."/>
            <person name="Kostrikina N.A."/>
            <person name="Bale N.J."/>
            <person name="Sinninghe Damste J.S."/>
            <person name="Khijniak T.V."/>
            <person name="Kublanov I.V."/>
            <person name="Toshchakov S.V."/>
        </authorList>
    </citation>
    <scope>NUCLEOTIDE SEQUENCE [LARGE SCALE GENOMIC DNA]</scope>
    <source>
        <strain evidence="3 4">AArcht4T</strain>
    </source>
</reference>
<accession>A0A3N6M0J0</accession>
<evidence type="ECO:0000313" key="4">
    <source>
        <dbReference type="Proteomes" id="UP000282323"/>
    </source>
</evidence>
<dbReference type="InterPro" id="IPR040624">
    <property type="entry name" value="HalOD1"/>
</dbReference>
<proteinExistence type="predicted"/>
<evidence type="ECO:0000259" key="2">
    <source>
        <dbReference type="Pfam" id="PF18545"/>
    </source>
</evidence>
<feature type="domain" description="Halobacterial output" evidence="2">
    <location>
        <begin position="37"/>
        <end position="111"/>
    </location>
</feature>
<feature type="compositionally biased region" description="Polar residues" evidence="1">
    <location>
        <begin position="13"/>
        <end position="26"/>
    </location>
</feature>
<dbReference type="OrthoDB" id="331383at2157"/>
<name>A0A3N6M0J0_NATCH</name>
<protein>
    <recommendedName>
        <fullName evidence="2">Halobacterial output domain-containing protein</fullName>
    </recommendedName>
</protein>
<dbReference type="Proteomes" id="UP000282323">
    <property type="component" value="Unassembled WGS sequence"/>
</dbReference>
<comment type="caution">
    <text evidence="3">The sequence shown here is derived from an EMBL/GenBank/DDBJ whole genome shotgun (WGS) entry which is preliminary data.</text>
</comment>
<dbReference type="EMBL" id="REGA01000006">
    <property type="protein sequence ID" value="RQG95097.1"/>
    <property type="molecule type" value="Genomic_DNA"/>
</dbReference>
<dbReference type="AlphaFoldDB" id="A0A3N6M0J0"/>
<evidence type="ECO:0000256" key="1">
    <source>
        <dbReference type="SAM" id="MobiDB-lite"/>
    </source>
</evidence>
<dbReference type="Pfam" id="PF18545">
    <property type="entry name" value="HalOD1"/>
    <property type="match status" value="1"/>
</dbReference>
<keyword evidence="4" id="KW-1185">Reference proteome</keyword>
<gene>
    <name evidence="3" type="ORF">EA473_09090</name>
</gene>
<feature type="region of interest" description="Disordered" evidence="1">
    <location>
        <begin position="1"/>
        <end position="28"/>
    </location>
</feature>
<organism evidence="3 4">
    <name type="scientific">Natrarchaeobius chitinivorans</name>
    <dbReference type="NCBI Taxonomy" id="1679083"/>
    <lineage>
        <taxon>Archaea</taxon>
        <taxon>Methanobacteriati</taxon>
        <taxon>Methanobacteriota</taxon>
        <taxon>Stenosarchaea group</taxon>
        <taxon>Halobacteria</taxon>
        <taxon>Halobacteriales</taxon>
        <taxon>Natrialbaceae</taxon>
        <taxon>Natrarchaeobius</taxon>
    </lineage>
</organism>
<dbReference type="RefSeq" id="WP_124195315.1">
    <property type="nucleotide sequence ID" value="NZ_REGA01000006.1"/>
</dbReference>
<evidence type="ECO:0000313" key="3">
    <source>
        <dbReference type="EMBL" id="RQG95097.1"/>
    </source>
</evidence>
<sequence>MSKRTDDGIMNGDGSTSTDTHWSQLAQRHYEPNGQGELTTALVFAIAEAKGVSPPEVKSPPVYESVDIPAIEDAFFGPDLAGDSRQGVGTVEFQYTNYLVKVRSDGWIQVYEPTEADLS</sequence>